<keyword evidence="3 6" id="KW-0378">Hydrolase</keyword>
<evidence type="ECO:0000256" key="3">
    <source>
        <dbReference type="ARBA" id="ARBA00022801"/>
    </source>
</evidence>
<evidence type="ECO:0000256" key="1">
    <source>
        <dbReference type="ARBA" id="ARBA00009184"/>
    </source>
</evidence>
<sequence>MTPAEESKPAPSPIAAADRPPADMAAAAFFDVDNTLMRGASLFYLARGLHSRDYYPTREFLSAGWQQLKFRIGGAEDADGISQIRELGLAFIAGWEVDDLAELASEIFDEALATKIWPGTAALAQRHLDQGQRVWLVTAAPVEIAQLIADRLNLTGALGTIAETQDGRYTGRLVGDLMHGQAKAEAVRILAARENLDLSRCAAYSDSANDVPMLSLVGMPYAINPDRKLRRYARKNGWRIRDFRRARRAARAGLAAAAMAGAVGGAAAAAAALRRTALGRHHSPLGVPLRRRNSAWWKVR</sequence>
<protein>
    <submittedName>
        <fullName evidence="6">HAD-superfamily subfamily IB hydrolase, TIGR01490</fullName>
    </submittedName>
</protein>
<comment type="similarity">
    <text evidence="1">Belongs to the HAD-like hydrolase superfamily. SerB family.</text>
</comment>
<dbReference type="GO" id="GO:0046872">
    <property type="term" value="F:metal ion binding"/>
    <property type="evidence" value="ECO:0007669"/>
    <property type="project" value="UniProtKB-KW"/>
</dbReference>
<keyword evidence="5" id="KW-1133">Transmembrane helix</keyword>
<dbReference type="Proteomes" id="UP000198983">
    <property type="component" value="Chromosome I"/>
</dbReference>
<keyword evidence="5" id="KW-0472">Membrane</keyword>
<dbReference type="EMBL" id="LT629732">
    <property type="protein sequence ID" value="SDS24918.1"/>
    <property type="molecule type" value="Genomic_DNA"/>
</dbReference>
<feature type="transmembrane region" description="Helical" evidence="5">
    <location>
        <begin position="249"/>
        <end position="273"/>
    </location>
</feature>
<dbReference type="Gene3D" id="3.40.50.1000">
    <property type="entry name" value="HAD superfamily/HAD-like"/>
    <property type="match status" value="1"/>
</dbReference>
<dbReference type="InterPro" id="IPR050582">
    <property type="entry name" value="HAD-like_SerB"/>
</dbReference>
<dbReference type="InterPro" id="IPR036412">
    <property type="entry name" value="HAD-like_sf"/>
</dbReference>
<dbReference type="SUPFAM" id="SSF56784">
    <property type="entry name" value="HAD-like"/>
    <property type="match status" value="1"/>
</dbReference>
<dbReference type="RefSeq" id="WP_092652746.1">
    <property type="nucleotide sequence ID" value="NZ_LT629732.1"/>
</dbReference>
<dbReference type="OrthoDB" id="25607at2"/>
<evidence type="ECO:0000256" key="5">
    <source>
        <dbReference type="SAM" id="Phobius"/>
    </source>
</evidence>
<evidence type="ECO:0000256" key="2">
    <source>
        <dbReference type="ARBA" id="ARBA00022723"/>
    </source>
</evidence>
<dbReference type="PANTHER" id="PTHR43344">
    <property type="entry name" value="PHOSPHOSERINE PHOSPHATASE"/>
    <property type="match status" value="1"/>
</dbReference>
<keyword evidence="2" id="KW-0479">Metal-binding</keyword>
<dbReference type="GO" id="GO:0016787">
    <property type="term" value="F:hydrolase activity"/>
    <property type="evidence" value="ECO:0007669"/>
    <property type="project" value="UniProtKB-KW"/>
</dbReference>
<dbReference type="Gene3D" id="1.20.1440.100">
    <property type="entry name" value="SG protein - dephosphorylation function"/>
    <property type="match status" value="1"/>
</dbReference>
<organism evidence="6 7">
    <name type="scientific">Actinopolymorpha singaporensis</name>
    <dbReference type="NCBI Taxonomy" id="117157"/>
    <lineage>
        <taxon>Bacteria</taxon>
        <taxon>Bacillati</taxon>
        <taxon>Actinomycetota</taxon>
        <taxon>Actinomycetes</taxon>
        <taxon>Propionibacteriales</taxon>
        <taxon>Actinopolymorphaceae</taxon>
        <taxon>Actinopolymorpha</taxon>
    </lineage>
</organism>
<dbReference type="NCBIfam" id="TIGR01488">
    <property type="entry name" value="HAD-SF-IB"/>
    <property type="match status" value="1"/>
</dbReference>
<dbReference type="CDD" id="cd02612">
    <property type="entry name" value="HAD_PGPPase"/>
    <property type="match status" value="1"/>
</dbReference>
<accession>A0A1H1QN98</accession>
<dbReference type="FunFam" id="3.40.50.1000:FF:000025">
    <property type="entry name" value="HAD hydrolase, family IB"/>
    <property type="match status" value="1"/>
</dbReference>
<dbReference type="InterPro" id="IPR006385">
    <property type="entry name" value="HAD_hydro_SerB1"/>
</dbReference>
<dbReference type="STRING" id="117157.SAMN04489717_2086"/>
<evidence type="ECO:0000313" key="6">
    <source>
        <dbReference type="EMBL" id="SDS24918.1"/>
    </source>
</evidence>
<name>A0A1H1QN98_9ACTN</name>
<keyword evidence="7" id="KW-1185">Reference proteome</keyword>
<dbReference type="Pfam" id="PF12710">
    <property type="entry name" value="HAD"/>
    <property type="match status" value="1"/>
</dbReference>
<dbReference type="AlphaFoldDB" id="A0A1H1QN98"/>
<evidence type="ECO:0000313" key="7">
    <source>
        <dbReference type="Proteomes" id="UP000198983"/>
    </source>
</evidence>
<gene>
    <name evidence="6" type="ORF">SAMN04489717_2086</name>
</gene>
<reference evidence="6 7" key="1">
    <citation type="submission" date="2016-10" db="EMBL/GenBank/DDBJ databases">
        <authorList>
            <person name="de Groot N.N."/>
        </authorList>
    </citation>
    <scope>NUCLEOTIDE SEQUENCE [LARGE SCALE GENOMIC DNA]</scope>
    <source>
        <strain evidence="6 7">DSM 22024</strain>
    </source>
</reference>
<dbReference type="PANTHER" id="PTHR43344:SF15">
    <property type="entry name" value="PHOSPHOSERINE PHOSPHATASE SERB1"/>
    <property type="match status" value="1"/>
</dbReference>
<proteinExistence type="inferred from homology"/>
<dbReference type="NCBIfam" id="TIGR01490">
    <property type="entry name" value="HAD-SF-IB-hyp1"/>
    <property type="match status" value="1"/>
</dbReference>
<dbReference type="InterPro" id="IPR023214">
    <property type="entry name" value="HAD_sf"/>
</dbReference>
<keyword evidence="5" id="KW-0812">Transmembrane</keyword>
<keyword evidence="4" id="KW-0460">Magnesium</keyword>
<evidence type="ECO:0000256" key="4">
    <source>
        <dbReference type="ARBA" id="ARBA00022842"/>
    </source>
</evidence>